<keyword evidence="5 9" id="KW-0520">NAD</keyword>
<keyword evidence="2 9" id="KW-0444">Lipid biosynthesis</keyword>
<comment type="catalytic activity">
    <reaction evidence="9">
        <text>sn-glycerol 3-phosphate + NAD(+) = dihydroxyacetone phosphate + NADH + H(+)</text>
        <dbReference type="Rhea" id="RHEA:11092"/>
        <dbReference type="ChEBI" id="CHEBI:15378"/>
        <dbReference type="ChEBI" id="CHEBI:57540"/>
        <dbReference type="ChEBI" id="CHEBI:57597"/>
        <dbReference type="ChEBI" id="CHEBI:57642"/>
        <dbReference type="ChEBI" id="CHEBI:57945"/>
        <dbReference type="EC" id="1.1.1.94"/>
    </reaction>
</comment>
<sequence>MIMRLETVAAIGGGAWGTALAQAAAMAGRQVRLVVRSAEQAEAINREHINARALPGQYLLPGVVATDRLERADLVILAVPAQSTRTLLSGLDPDLLAGRPVVLSAKGLETGTLARQSEILLDMAPDAVPYVLSGPSFAADLAAGRPTAVTLAGDDASDTSDLAAALAGPSFRPYAADDRIGVEIAGALKNVYALACGAVDGANLGASARAALIARGYAEMARVVTAMGGSAHTLTGLAGLGDLTLTCTSVQSRNYQFGMALGAGRSTEEIVASGARLAEGVATAPVAAALAKSLDIDAPLIDAVDAVVAGKADIATIVAGLMSRPLKREV</sequence>
<dbReference type="GO" id="GO:0008654">
    <property type="term" value="P:phospholipid biosynthetic process"/>
    <property type="evidence" value="ECO:0007669"/>
    <property type="project" value="UniProtKB-KW"/>
</dbReference>
<dbReference type="GO" id="GO:0046167">
    <property type="term" value="P:glycerol-3-phosphate biosynthetic process"/>
    <property type="evidence" value="ECO:0007669"/>
    <property type="project" value="UniProtKB-UniRule"/>
</dbReference>
<evidence type="ECO:0000313" key="17">
    <source>
        <dbReference type="EMBL" id="MVS99461.1"/>
    </source>
</evidence>
<proteinExistence type="inferred from homology"/>
<evidence type="ECO:0000256" key="2">
    <source>
        <dbReference type="ARBA" id="ARBA00022516"/>
    </source>
</evidence>
<protein>
    <recommendedName>
        <fullName evidence="9">Glycerol-3-phosphate dehydrogenase [NAD(P)+]</fullName>
        <ecNumber evidence="9">1.1.1.94</ecNumber>
    </recommendedName>
    <alternativeName>
        <fullName evidence="9">NAD(P)(+)-dependent glycerol-3-phosphate dehydrogenase</fullName>
    </alternativeName>
    <alternativeName>
        <fullName evidence="9">NAD(P)H-dependent dihydroxyacetone-phosphate reductase</fullName>
    </alternativeName>
</protein>
<keyword evidence="6 9" id="KW-0443">Lipid metabolism</keyword>
<dbReference type="GO" id="GO:0046168">
    <property type="term" value="P:glycerol-3-phosphate catabolic process"/>
    <property type="evidence" value="ECO:0007669"/>
    <property type="project" value="InterPro"/>
</dbReference>
<dbReference type="GO" id="GO:0047952">
    <property type="term" value="F:glycerol-3-phosphate dehydrogenase [NAD(P)+] activity"/>
    <property type="evidence" value="ECO:0007669"/>
    <property type="project" value="UniProtKB-UniRule"/>
</dbReference>
<dbReference type="EC" id="1.1.1.94" evidence="9"/>
<dbReference type="InterPro" id="IPR011128">
    <property type="entry name" value="G3P_DH_NAD-dep_N"/>
</dbReference>
<gene>
    <name evidence="9" type="primary">gpsA</name>
    <name evidence="17" type="ORF">GO014_10550</name>
</gene>
<evidence type="ECO:0000256" key="13">
    <source>
        <dbReference type="RuleBase" id="RU000437"/>
    </source>
</evidence>
<evidence type="ECO:0000256" key="8">
    <source>
        <dbReference type="ARBA" id="ARBA00023264"/>
    </source>
</evidence>
<feature type="binding site" evidence="9">
    <location>
        <position position="134"/>
    </location>
    <ligand>
        <name>sn-glycerol 3-phosphate</name>
        <dbReference type="ChEBI" id="CHEBI:57597"/>
    </ligand>
</feature>
<dbReference type="PANTHER" id="PTHR11728">
    <property type="entry name" value="GLYCEROL-3-PHOSPHATE DEHYDROGENASE"/>
    <property type="match status" value="1"/>
</dbReference>
<dbReference type="PRINTS" id="PR00077">
    <property type="entry name" value="GPDHDRGNASE"/>
</dbReference>
<feature type="domain" description="Glycerol-3-phosphate dehydrogenase NAD-dependent N-terminal" evidence="15">
    <location>
        <begin position="8"/>
        <end position="156"/>
    </location>
</feature>
<feature type="binding site" evidence="9">
    <location>
        <position position="279"/>
    </location>
    <ligand>
        <name>NADPH</name>
        <dbReference type="ChEBI" id="CHEBI:57783"/>
    </ligand>
</feature>
<feature type="binding site" evidence="9">
    <location>
        <position position="138"/>
    </location>
    <ligand>
        <name>NADPH</name>
        <dbReference type="ChEBI" id="CHEBI:57783"/>
    </ligand>
</feature>
<dbReference type="NCBIfam" id="NF000940">
    <property type="entry name" value="PRK00094.1-2"/>
    <property type="match status" value="1"/>
</dbReference>
<feature type="binding site" evidence="9">
    <location>
        <position position="136"/>
    </location>
    <ligand>
        <name>sn-glycerol 3-phosphate</name>
        <dbReference type="ChEBI" id="CHEBI:57597"/>
    </ligand>
</feature>
<comment type="pathway">
    <text evidence="9">Membrane lipid metabolism; glycerophospholipid metabolism.</text>
</comment>
<dbReference type="RefSeq" id="WP_211198460.1">
    <property type="nucleotide sequence ID" value="NZ_WQRF01000002.1"/>
</dbReference>
<dbReference type="FunFam" id="1.10.1040.10:FF:000001">
    <property type="entry name" value="Glycerol-3-phosphate dehydrogenase [NAD(P)+]"/>
    <property type="match status" value="1"/>
</dbReference>
<feature type="binding site" evidence="9">
    <location>
        <position position="252"/>
    </location>
    <ligand>
        <name>sn-glycerol 3-phosphate</name>
        <dbReference type="ChEBI" id="CHEBI:57597"/>
    </ligand>
</feature>
<dbReference type="PANTHER" id="PTHR11728:SF1">
    <property type="entry name" value="GLYCEROL-3-PHOSPHATE DEHYDROGENASE [NAD(+)] 2, CHLOROPLASTIC"/>
    <property type="match status" value="1"/>
</dbReference>
<evidence type="ECO:0000313" key="18">
    <source>
        <dbReference type="Proteomes" id="UP000438106"/>
    </source>
</evidence>
<dbReference type="GO" id="GO:0005829">
    <property type="term" value="C:cytosol"/>
    <property type="evidence" value="ECO:0007669"/>
    <property type="project" value="TreeGrafter"/>
</dbReference>
<comment type="catalytic activity">
    <reaction evidence="9 14">
        <text>sn-glycerol 3-phosphate + NADP(+) = dihydroxyacetone phosphate + NADPH + H(+)</text>
        <dbReference type="Rhea" id="RHEA:11096"/>
        <dbReference type="ChEBI" id="CHEBI:15378"/>
        <dbReference type="ChEBI" id="CHEBI:57597"/>
        <dbReference type="ChEBI" id="CHEBI:57642"/>
        <dbReference type="ChEBI" id="CHEBI:57783"/>
        <dbReference type="ChEBI" id="CHEBI:58349"/>
        <dbReference type="EC" id="1.1.1.94"/>
    </reaction>
</comment>
<dbReference type="GO" id="GO:0051287">
    <property type="term" value="F:NAD binding"/>
    <property type="evidence" value="ECO:0007669"/>
    <property type="project" value="InterPro"/>
</dbReference>
<dbReference type="GO" id="GO:0006650">
    <property type="term" value="P:glycerophospholipid metabolic process"/>
    <property type="evidence" value="ECO:0007669"/>
    <property type="project" value="UniProtKB-UniRule"/>
</dbReference>
<feature type="binding site" evidence="9">
    <location>
        <position position="254"/>
    </location>
    <ligand>
        <name>sn-glycerol 3-phosphate</name>
        <dbReference type="ChEBI" id="CHEBI:57597"/>
    </ligand>
</feature>
<reference evidence="17 18" key="1">
    <citation type="submission" date="2019-12" db="EMBL/GenBank/DDBJ databases">
        <title>Devosia maris sp. nov., isolated from the deep seawater.</title>
        <authorList>
            <person name="Liu Y."/>
        </authorList>
    </citation>
    <scope>NUCLEOTIDE SEQUENCE [LARGE SCALE GENOMIC DNA]</scope>
    <source>
        <strain evidence="17 18">L53-10-65</strain>
    </source>
</reference>
<feature type="domain" description="Glycerol-3-phosphate dehydrogenase NAD-dependent C-terminal" evidence="16">
    <location>
        <begin position="178"/>
        <end position="318"/>
    </location>
</feature>
<comment type="caution">
    <text evidence="17">The sequence shown here is derived from an EMBL/GenBank/DDBJ whole genome shotgun (WGS) entry which is preliminary data.</text>
</comment>
<feature type="binding site" evidence="9">
    <location>
        <position position="189"/>
    </location>
    <ligand>
        <name>sn-glycerol 3-phosphate</name>
        <dbReference type="ChEBI" id="CHEBI:57597"/>
    </ligand>
</feature>
<evidence type="ECO:0000256" key="10">
    <source>
        <dbReference type="PIRSR" id="PIRSR000114-1"/>
    </source>
</evidence>
<feature type="binding site" evidence="11">
    <location>
        <begin position="253"/>
        <end position="254"/>
    </location>
    <ligand>
        <name>substrate</name>
    </ligand>
</feature>
<dbReference type="Pfam" id="PF07479">
    <property type="entry name" value="NAD_Gly3P_dh_C"/>
    <property type="match status" value="1"/>
</dbReference>
<evidence type="ECO:0000256" key="3">
    <source>
        <dbReference type="ARBA" id="ARBA00022857"/>
    </source>
</evidence>
<keyword evidence="9" id="KW-0963">Cytoplasm</keyword>
<comment type="subcellular location">
    <subcellularLocation>
        <location evidence="9">Cytoplasm</location>
    </subcellularLocation>
</comment>
<dbReference type="Pfam" id="PF01210">
    <property type="entry name" value="NAD_Gly3P_dh_N"/>
    <property type="match status" value="1"/>
</dbReference>
<feature type="binding site" evidence="12">
    <location>
        <begin position="12"/>
        <end position="17"/>
    </location>
    <ligand>
        <name>NAD(+)</name>
        <dbReference type="ChEBI" id="CHEBI:57540"/>
    </ligand>
</feature>
<evidence type="ECO:0000256" key="4">
    <source>
        <dbReference type="ARBA" id="ARBA00023002"/>
    </source>
</evidence>
<dbReference type="SUPFAM" id="SSF51735">
    <property type="entry name" value="NAD(P)-binding Rossmann-fold domains"/>
    <property type="match status" value="1"/>
</dbReference>
<comment type="caution">
    <text evidence="9">Lacks conserved residue(s) required for the propagation of feature annotation.</text>
</comment>
<dbReference type="GO" id="GO:0005975">
    <property type="term" value="P:carbohydrate metabolic process"/>
    <property type="evidence" value="ECO:0007669"/>
    <property type="project" value="InterPro"/>
</dbReference>
<comment type="similarity">
    <text evidence="1 9 13">Belongs to the NAD-dependent glycerol-3-phosphate dehydrogenase family.</text>
</comment>
<dbReference type="InterPro" id="IPR006109">
    <property type="entry name" value="G3P_DH_NAD-dep_C"/>
</dbReference>
<evidence type="ECO:0000256" key="12">
    <source>
        <dbReference type="PIRSR" id="PIRSR000114-3"/>
    </source>
</evidence>
<evidence type="ECO:0000259" key="16">
    <source>
        <dbReference type="Pfam" id="PF07479"/>
    </source>
</evidence>
<evidence type="ECO:0000256" key="1">
    <source>
        <dbReference type="ARBA" id="ARBA00011009"/>
    </source>
</evidence>
<dbReference type="PROSITE" id="PS00957">
    <property type="entry name" value="NAD_G3PDH"/>
    <property type="match status" value="1"/>
</dbReference>
<dbReference type="AlphaFoldDB" id="A0A7X3FRK9"/>
<feature type="binding site" evidence="9">
    <location>
        <position position="106"/>
    </location>
    <ligand>
        <name>NADPH</name>
        <dbReference type="ChEBI" id="CHEBI:57783"/>
    </ligand>
</feature>
<feature type="binding site" evidence="9">
    <location>
        <position position="106"/>
    </location>
    <ligand>
        <name>sn-glycerol 3-phosphate</name>
        <dbReference type="ChEBI" id="CHEBI:57597"/>
    </ligand>
</feature>
<feature type="binding site" evidence="9">
    <location>
        <position position="36"/>
    </location>
    <ligand>
        <name>NADPH</name>
        <dbReference type="ChEBI" id="CHEBI:57783"/>
    </ligand>
</feature>
<dbReference type="InterPro" id="IPR008927">
    <property type="entry name" value="6-PGluconate_DH-like_C_sf"/>
</dbReference>
<feature type="binding site" evidence="12">
    <location>
        <position position="253"/>
    </location>
    <ligand>
        <name>NAD(+)</name>
        <dbReference type="ChEBI" id="CHEBI:57540"/>
    </ligand>
</feature>
<dbReference type="InterPro" id="IPR036291">
    <property type="entry name" value="NAD(P)-bd_dom_sf"/>
</dbReference>
<keyword evidence="8 9" id="KW-1208">Phospholipid metabolism</keyword>
<dbReference type="Gene3D" id="1.10.1040.10">
    <property type="entry name" value="N-(1-d-carboxylethyl)-l-norvaline Dehydrogenase, domain 2"/>
    <property type="match status" value="1"/>
</dbReference>
<dbReference type="PIRSF" id="PIRSF000114">
    <property type="entry name" value="Glycerol-3-P_dh"/>
    <property type="match status" value="1"/>
</dbReference>
<feature type="binding site" evidence="9">
    <location>
        <position position="242"/>
    </location>
    <ligand>
        <name>sn-glycerol 3-phosphate</name>
        <dbReference type="ChEBI" id="CHEBI:57597"/>
    </ligand>
</feature>
<dbReference type="HAMAP" id="MF_00394">
    <property type="entry name" value="NAD_Glyc3P_dehydrog"/>
    <property type="match status" value="1"/>
</dbReference>
<keyword evidence="18" id="KW-1185">Reference proteome</keyword>
<evidence type="ECO:0000256" key="5">
    <source>
        <dbReference type="ARBA" id="ARBA00023027"/>
    </source>
</evidence>
<keyword evidence="4 9" id="KW-0560">Oxidoreductase</keyword>
<dbReference type="InterPro" id="IPR013328">
    <property type="entry name" value="6PGD_dom2"/>
</dbReference>
<dbReference type="InterPro" id="IPR006168">
    <property type="entry name" value="G3P_DH_NAD-dep"/>
</dbReference>
<feature type="binding site" evidence="9">
    <location>
        <position position="16"/>
    </location>
    <ligand>
        <name>NADPH</name>
        <dbReference type="ChEBI" id="CHEBI:57783"/>
    </ligand>
</feature>
<dbReference type="Proteomes" id="UP000438106">
    <property type="component" value="Unassembled WGS sequence"/>
</dbReference>
<feature type="binding site" evidence="9">
    <location>
        <position position="277"/>
    </location>
    <ligand>
        <name>NADPH</name>
        <dbReference type="ChEBI" id="CHEBI:57783"/>
    </ligand>
</feature>
<feature type="binding site" evidence="12">
    <location>
        <position position="138"/>
    </location>
    <ligand>
        <name>NAD(+)</name>
        <dbReference type="ChEBI" id="CHEBI:57540"/>
    </ligand>
</feature>
<name>A0A7X3FRK9_9HYPH</name>
<dbReference type="UniPathway" id="UPA00940"/>
<dbReference type="Gene3D" id="3.40.50.720">
    <property type="entry name" value="NAD(P)-binding Rossmann-like Domain"/>
    <property type="match status" value="1"/>
</dbReference>
<evidence type="ECO:0000256" key="14">
    <source>
        <dbReference type="RuleBase" id="RU000439"/>
    </source>
</evidence>
<dbReference type="NCBIfam" id="NF000942">
    <property type="entry name" value="PRK00094.1-4"/>
    <property type="match status" value="1"/>
</dbReference>
<evidence type="ECO:0000259" key="15">
    <source>
        <dbReference type="Pfam" id="PF01210"/>
    </source>
</evidence>
<accession>A0A7X3FRK9</accession>
<evidence type="ECO:0000256" key="7">
    <source>
        <dbReference type="ARBA" id="ARBA00023209"/>
    </source>
</evidence>
<feature type="binding site" evidence="9">
    <location>
        <position position="253"/>
    </location>
    <ligand>
        <name>NADPH</name>
        <dbReference type="ChEBI" id="CHEBI:57783"/>
    </ligand>
</feature>
<evidence type="ECO:0000256" key="11">
    <source>
        <dbReference type="PIRSR" id="PIRSR000114-2"/>
    </source>
</evidence>
<keyword evidence="9" id="KW-0547">Nucleotide-binding</keyword>
<keyword evidence="7 9" id="KW-0594">Phospholipid biosynthesis</keyword>
<dbReference type="SUPFAM" id="SSF48179">
    <property type="entry name" value="6-phosphogluconate dehydrogenase C-terminal domain-like"/>
    <property type="match status" value="1"/>
</dbReference>
<comment type="function">
    <text evidence="9">Catalyzes the reduction of the glycolytic intermediate dihydroxyacetone phosphate (DHAP) to sn-glycerol 3-phosphate (G3P), the key precursor for phospholipid synthesis.</text>
</comment>
<evidence type="ECO:0000256" key="6">
    <source>
        <dbReference type="ARBA" id="ARBA00023098"/>
    </source>
</evidence>
<dbReference type="EMBL" id="WQRF01000002">
    <property type="protein sequence ID" value="MVS99461.1"/>
    <property type="molecule type" value="Genomic_DNA"/>
</dbReference>
<organism evidence="17 18">
    <name type="scientific">Devosia marina</name>
    <dbReference type="NCBI Taxonomy" id="2683198"/>
    <lineage>
        <taxon>Bacteria</taxon>
        <taxon>Pseudomonadati</taxon>
        <taxon>Pseudomonadota</taxon>
        <taxon>Alphaproteobacteria</taxon>
        <taxon>Hyphomicrobiales</taxon>
        <taxon>Devosiaceae</taxon>
        <taxon>Devosia</taxon>
    </lineage>
</organism>
<keyword evidence="3 9" id="KW-0521">NADP</keyword>
<feature type="binding site" evidence="11">
    <location>
        <position position="106"/>
    </location>
    <ligand>
        <name>substrate</name>
    </ligand>
</feature>
<feature type="binding site" evidence="9">
    <location>
        <position position="253"/>
    </location>
    <ligand>
        <name>sn-glycerol 3-phosphate</name>
        <dbReference type="ChEBI" id="CHEBI:57597"/>
    </ligand>
</feature>
<evidence type="ECO:0000256" key="9">
    <source>
        <dbReference type="HAMAP-Rule" id="MF_00394"/>
    </source>
</evidence>
<feature type="active site" description="Proton acceptor" evidence="9 10">
    <location>
        <position position="189"/>
    </location>
</feature>